<gene>
    <name evidence="2" type="ORF">DYB32_005382</name>
</gene>
<reference evidence="2 3" key="1">
    <citation type="submission" date="2018-08" db="EMBL/GenBank/DDBJ databases">
        <title>Aphanomyces genome sequencing and annotation.</title>
        <authorList>
            <person name="Minardi D."/>
            <person name="Oidtmann B."/>
            <person name="Van Der Giezen M."/>
            <person name="Studholme D.J."/>
        </authorList>
    </citation>
    <scope>NUCLEOTIDE SEQUENCE [LARGE SCALE GENOMIC DNA]</scope>
    <source>
        <strain evidence="2 3">NJM0002</strain>
    </source>
</reference>
<name>A0A3R6Z3F2_9STRA</name>
<comment type="caution">
    <text evidence="2">The sequence shown here is derived from an EMBL/GenBank/DDBJ whole genome shotgun (WGS) entry which is preliminary data.</text>
</comment>
<dbReference type="AlphaFoldDB" id="A0A3R6Z3F2"/>
<accession>A0A3R6Z3F2</accession>
<dbReference type="VEuPathDB" id="FungiDB:H310_11830"/>
<dbReference type="Pfam" id="PF24964">
    <property type="entry name" value="DUF7769"/>
    <property type="match status" value="1"/>
</dbReference>
<evidence type="ECO:0000259" key="1">
    <source>
        <dbReference type="Pfam" id="PF24964"/>
    </source>
</evidence>
<proteinExistence type="predicted"/>
<organism evidence="2 3">
    <name type="scientific">Aphanomyces invadans</name>
    <dbReference type="NCBI Taxonomy" id="157072"/>
    <lineage>
        <taxon>Eukaryota</taxon>
        <taxon>Sar</taxon>
        <taxon>Stramenopiles</taxon>
        <taxon>Oomycota</taxon>
        <taxon>Saprolegniomycetes</taxon>
        <taxon>Saprolegniales</taxon>
        <taxon>Verrucalvaceae</taxon>
        <taxon>Aphanomyces</taxon>
    </lineage>
</organism>
<keyword evidence="3" id="KW-1185">Reference proteome</keyword>
<sequence length="132" mass="15092">MRAKRKDLTDADRSGILHQLLARMVNHKALPREALTDLAITFNVDRSIVRRLWHRASVDLTNHYRVGVDSDTNNDGFNLLYATDMDEKVEELALEISKAMEVYEFSSQMKKLADDEELDDDIDADLANILSL</sequence>
<feature type="domain" description="DUF7769" evidence="1">
    <location>
        <begin position="8"/>
        <end position="57"/>
    </location>
</feature>
<evidence type="ECO:0000313" key="3">
    <source>
        <dbReference type="Proteomes" id="UP000285060"/>
    </source>
</evidence>
<evidence type="ECO:0000313" key="2">
    <source>
        <dbReference type="EMBL" id="RHY29156.1"/>
    </source>
</evidence>
<dbReference type="EMBL" id="QUSY01000475">
    <property type="protein sequence ID" value="RHY29156.1"/>
    <property type="molecule type" value="Genomic_DNA"/>
</dbReference>
<dbReference type="InterPro" id="IPR056671">
    <property type="entry name" value="DUF7769"/>
</dbReference>
<dbReference type="Proteomes" id="UP000285060">
    <property type="component" value="Unassembled WGS sequence"/>
</dbReference>
<protein>
    <recommendedName>
        <fullName evidence="1">DUF7769 domain-containing protein</fullName>
    </recommendedName>
</protein>